<comment type="caution">
    <text evidence="2">The sequence shown here is derived from an EMBL/GenBank/DDBJ whole genome shotgun (WGS) entry which is preliminary data.</text>
</comment>
<dbReference type="SUPFAM" id="SSF103515">
    <property type="entry name" value="Autotransporter"/>
    <property type="match status" value="1"/>
</dbReference>
<protein>
    <recommendedName>
        <fullName evidence="4">Autotransporter domain-containing protein</fullName>
    </recommendedName>
</protein>
<proteinExistence type="predicted"/>
<feature type="signal peptide" evidence="1">
    <location>
        <begin position="1"/>
        <end position="27"/>
    </location>
</feature>
<gene>
    <name evidence="2" type="ORF">IAB19_05715</name>
</gene>
<sequence length="1332" mass="135907">MFTAAFTKGLASAVVLTAGLAAGAAQAADPVVSGDITVTEAGSAQPYTVVSGEVSVNLDTDRYVSSITVNDGASLTLNRNKNAEDTTDVNITVAGDITLQGGDLTLQGKDKYRVAMHSVSGDAISGKFVSTNADVVLADAGVNVASVNITGGSLSVSGTNDNTENDDYRSFIQAYGTNYGWSGENTGNKHEGYDVNSADVNITNATVKVGKVGAIAALDGLTFRGSDIEITGGSGSYDEAYLQSSQNGDSDGLVIEDSKLAIKGGKTIFYADNTTLDAVTFSVDKGATLNILGIPGHEAGKANVEVAGGSVDNKGTINISGDLTVDTLKGWYSAEGSNLAVSGDVTQTGSDAVDLTATNFTNSATAGGETSFTAAAASVTIDNTYNAKFDTVVGNKIVAQGDGENFTISGGSTVKAIEGLSLAAAEAEGAEKASAPAAQAEEEDVQTITVNGTLVFGSDTAVGADLGAQKYIVTKDNSSAASLKFIGGDQWKVQNITVESGGAFALEDGALQVDEFVVQGETSAGTGTANINGGELTAETMTVGDSGSVTVNAGTVNAGNFSVAENGEVSVGGTEQAALNITSVGEDGVQGSITAANLGVVTLSADALEDISDDDGNISGGMWAASKVSLEQGSKLVLDTAKEFDDAAAISTYVNSLSTTANGLIDLEDATIKDFETDTAGFITTTERVNLSNITTNQLKELTAVVDADDTISGGQWNGIASADDSAEVQGTTYLTAKDDYFAYQYEDGTTYDFEKVANISVKSGETANLTLMGNGQAGNVSGSNPGTADDVLNFIDGDAVSVKEITNFKEVNVNSVVSAAGIDDVDTLNVNNTLTVTNESGDASVSIEKLNVGSAGRFTVDALTLEVDTDPDSLDAVIEGVVDAGSVHFTTTSTSGSASITGTLFADTIDSESANGFDIYVGQAGAAEGDLGKNGYMEVGYLNLSGGSLIVDPEYGTASSIVAVMGGVVDGERVTDDVKINGNAFIGQNSVAGFGISLADLKSAVGKYFVNNGGLDSESIGAIGYFNKTYTVESGQSLVIDSTKDANAFTTGTFEPFQLGANSAMIVSADLTDAAKLDGSDVASVVHIAGTVSDGDILADKTSQVIFDSTEILGRDSVQLFTDENGTTTMGNFDKNDFGAKITAANGLLTGEIQSNGSVLFTLDKKAAETALYNQSNPVKAMTINVMANEGDVDDRYDIDDLGVAYIAAMNAHKGGQAIEETARLAVYAGAVQATYMAQQTSTDAVADRLGIANPNSNLVYADNLNGGGIWLAPIYKNHDSDEFDAQGVDYGADIDLYGVALGADFTTDSGVRVGAYFNVGSGDADGQGVG</sequence>
<evidence type="ECO:0008006" key="4">
    <source>
        <dbReference type="Google" id="ProtNLM"/>
    </source>
</evidence>
<evidence type="ECO:0000256" key="1">
    <source>
        <dbReference type="SAM" id="SignalP"/>
    </source>
</evidence>
<evidence type="ECO:0000313" key="3">
    <source>
        <dbReference type="Proteomes" id="UP000823631"/>
    </source>
</evidence>
<evidence type="ECO:0000313" key="2">
    <source>
        <dbReference type="EMBL" id="MBO8415857.1"/>
    </source>
</evidence>
<reference evidence="2" key="1">
    <citation type="submission" date="2020-10" db="EMBL/GenBank/DDBJ databases">
        <authorList>
            <person name="Gilroy R."/>
        </authorList>
    </citation>
    <scope>NUCLEOTIDE SEQUENCE</scope>
    <source>
        <strain evidence="2">17213</strain>
    </source>
</reference>
<organism evidence="2 3">
    <name type="scientific">Candidatus Avisuccinivibrio stercorigallinarum</name>
    <dbReference type="NCBI Taxonomy" id="2840704"/>
    <lineage>
        <taxon>Bacteria</taxon>
        <taxon>Pseudomonadati</taxon>
        <taxon>Pseudomonadota</taxon>
        <taxon>Gammaproteobacteria</taxon>
        <taxon>Aeromonadales</taxon>
        <taxon>Succinivibrionaceae</taxon>
        <taxon>Succinivibrionaceae incertae sedis</taxon>
        <taxon>Candidatus Avisuccinivibrio</taxon>
    </lineage>
</organism>
<dbReference type="Proteomes" id="UP000823631">
    <property type="component" value="Unassembled WGS sequence"/>
</dbReference>
<feature type="chain" id="PRO_5039303249" description="Autotransporter domain-containing protein" evidence="1">
    <location>
        <begin position="28"/>
        <end position="1332"/>
    </location>
</feature>
<dbReference type="EMBL" id="JADINH010000123">
    <property type="protein sequence ID" value="MBO8415857.1"/>
    <property type="molecule type" value="Genomic_DNA"/>
</dbReference>
<feature type="non-terminal residue" evidence="2">
    <location>
        <position position="1332"/>
    </location>
</feature>
<reference evidence="2" key="2">
    <citation type="journal article" date="2021" name="PeerJ">
        <title>Extensive microbial diversity within the chicken gut microbiome revealed by metagenomics and culture.</title>
        <authorList>
            <person name="Gilroy R."/>
            <person name="Ravi A."/>
            <person name="Getino M."/>
            <person name="Pursley I."/>
            <person name="Horton D.L."/>
            <person name="Alikhan N.F."/>
            <person name="Baker D."/>
            <person name="Gharbi K."/>
            <person name="Hall N."/>
            <person name="Watson M."/>
            <person name="Adriaenssens E.M."/>
            <person name="Foster-Nyarko E."/>
            <person name="Jarju S."/>
            <person name="Secka A."/>
            <person name="Antonio M."/>
            <person name="Oren A."/>
            <person name="Chaudhuri R.R."/>
            <person name="La Ragione R."/>
            <person name="Hildebrand F."/>
            <person name="Pallen M.J."/>
        </authorList>
    </citation>
    <scope>NUCLEOTIDE SEQUENCE</scope>
    <source>
        <strain evidence="2">17213</strain>
    </source>
</reference>
<name>A0A9D9DCG3_9GAMM</name>
<dbReference type="InterPro" id="IPR036709">
    <property type="entry name" value="Autotransporte_beta_dom_sf"/>
</dbReference>
<keyword evidence="1" id="KW-0732">Signal</keyword>
<accession>A0A9D9DCG3</accession>